<evidence type="ECO:0000313" key="1">
    <source>
        <dbReference type="EMBL" id="GAG06927.1"/>
    </source>
</evidence>
<gene>
    <name evidence="1" type="ORF">S01H1_34845</name>
</gene>
<proteinExistence type="predicted"/>
<comment type="caution">
    <text evidence="1">The sequence shown here is derived from an EMBL/GenBank/DDBJ whole genome shotgun (WGS) entry which is preliminary data.</text>
</comment>
<reference evidence="1" key="1">
    <citation type="journal article" date="2014" name="Front. Microbiol.">
        <title>High frequency of phylogenetically diverse reductive dehalogenase-homologous genes in deep subseafloor sedimentary metagenomes.</title>
        <authorList>
            <person name="Kawai M."/>
            <person name="Futagami T."/>
            <person name="Toyoda A."/>
            <person name="Takaki Y."/>
            <person name="Nishi S."/>
            <person name="Hori S."/>
            <person name="Arai W."/>
            <person name="Tsubouchi T."/>
            <person name="Morono Y."/>
            <person name="Uchiyama I."/>
            <person name="Ito T."/>
            <person name="Fujiyama A."/>
            <person name="Inagaki F."/>
            <person name="Takami H."/>
        </authorList>
    </citation>
    <scope>NUCLEOTIDE SEQUENCE</scope>
    <source>
        <strain evidence="1">Expedition CK06-06</strain>
    </source>
</reference>
<protein>
    <submittedName>
        <fullName evidence="1">Uncharacterized protein</fullName>
    </submittedName>
</protein>
<name>X0V6D0_9ZZZZ</name>
<dbReference type="AlphaFoldDB" id="X0V6D0"/>
<accession>X0V6D0</accession>
<dbReference type="EMBL" id="BARS01021729">
    <property type="protein sequence ID" value="GAG06927.1"/>
    <property type="molecule type" value="Genomic_DNA"/>
</dbReference>
<organism evidence="1">
    <name type="scientific">marine sediment metagenome</name>
    <dbReference type="NCBI Taxonomy" id="412755"/>
    <lineage>
        <taxon>unclassified sequences</taxon>
        <taxon>metagenomes</taxon>
        <taxon>ecological metagenomes</taxon>
    </lineage>
</organism>
<feature type="non-terminal residue" evidence="1">
    <location>
        <position position="1"/>
    </location>
</feature>
<sequence>HTFLAILFDNWLATDYGDCEGAELTGDGFVGIDDALSFSEQWLTGL</sequence>